<dbReference type="EMBL" id="FQZU01000015">
    <property type="protein sequence ID" value="SHJ97751.1"/>
    <property type="molecule type" value="Genomic_DNA"/>
</dbReference>
<protein>
    <submittedName>
        <fullName evidence="2">PTS IIA-like nitrogen-regulatory protein PtsN</fullName>
    </submittedName>
</protein>
<proteinExistence type="predicted"/>
<dbReference type="OrthoDB" id="9793589at2"/>
<dbReference type="GO" id="GO:0030295">
    <property type="term" value="F:protein kinase activator activity"/>
    <property type="evidence" value="ECO:0007669"/>
    <property type="project" value="TreeGrafter"/>
</dbReference>
<dbReference type="PANTHER" id="PTHR47738">
    <property type="entry name" value="PTS SYSTEM FRUCTOSE-LIKE EIIA COMPONENT-RELATED"/>
    <property type="match status" value="1"/>
</dbReference>
<dbReference type="SUPFAM" id="SSF55804">
    <property type="entry name" value="Phoshotransferase/anion transport protein"/>
    <property type="match status" value="1"/>
</dbReference>
<evidence type="ECO:0000313" key="2">
    <source>
        <dbReference type="EMBL" id="SHJ97751.1"/>
    </source>
</evidence>
<sequence>MKVTDYMSPEQVYLDAPIRGKEEILHFVSQAFAQCGAAPDKRTVYDCMKEREDIMSTGIGGGVGIPHAACAGVTRPAVVIARLARPVDFQALDAHPVDVIIAMVVPNARVSLHLRLLAAISRLVKSTNFLDDVRSASSSGDLFSHIKEIENSMAFH</sequence>
<dbReference type="Proteomes" id="UP000183994">
    <property type="component" value="Unassembled WGS sequence"/>
</dbReference>
<dbReference type="Pfam" id="PF00359">
    <property type="entry name" value="PTS_EIIA_2"/>
    <property type="match status" value="1"/>
</dbReference>
<evidence type="ECO:0000313" key="3">
    <source>
        <dbReference type="Proteomes" id="UP000183994"/>
    </source>
</evidence>
<dbReference type="InterPro" id="IPR016152">
    <property type="entry name" value="PTrfase/Anion_transptr"/>
</dbReference>
<dbReference type="CDD" id="cd00211">
    <property type="entry name" value="PTS_IIA_fru"/>
    <property type="match status" value="1"/>
</dbReference>
<feature type="domain" description="PTS EIIA type-2" evidence="1">
    <location>
        <begin position="5"/>
        <end position="149"/>
    </location>
</feature>
<dbReference type="InterPro" id="IPR051541">
    <property type="entry name" value="PTS_SugarTrans_NitroReg"/>
</dbReference>
<evidence type="ECO:0000259" key="1">
    <source>
        <dbReference type="PROSITE" id="PS51094"/>
    </source>
</evidence>
<dbReference type="PROSITE" id="PS51094">
    <property type="entry name" value="PTS_EIIA_TYPE_2"/>
    <property type="match status" value="1"/>
</dbReference>
<dbReference type="AlphaFoldDB" id="A0A1M6NPT6"/>
<organism evidence="2 3">
    <name type="scientific">Desulfatibacillum alkenivorans DSM 16219</name>
    <dbReference type="NCBI Taxonomy" id="1121393"/>
    <lineage>
        <taxon>Bacteria</taxon>
        <taxon>Pseudomonadati</taxon>
        <taxon>Thermodesulfobacteriota</taxon>
        <taxon>Desulfobacteria</taxon>
        <taxon>Desulfobacterales</taxon>
        <taxon>Desulfatibacillaceae</taxon>
        <taxon>Desulfatibacillum</taxon>
    </lineage>
</organism>
<dbReference type="RefSeq" id="WP_073476553.1">
    <property type="nucleotide sequence ID" value="NZ_FQZU01000015.1"/>
</dbReference>
<dbReference type="InterPro" id="IPR002178">
    <property type="entry name" value="PTS_EIIA_type-2_dom"/>
</dbReference>
<dbReference type="Gene3D" id="3.40.930.10">
    <property type="entry name" value="Mannitol-specific EII, Chain A"/>
    <property type="match status" value="1"/>
</dbReference>
<name>A0A1M6NPT6_9BACT</name>
<keyword evidence="3" id="KW-1185">Reference proteome</keyword>
<reference evidence="3" key="1">
    <citation type="submission" date="2016-11" db="EMBL/GenBank/DDBJ databases">
        <authorList>
            <person name="Varghese N."/>
            <person name="Submissions S."/>
        </authorList>
    </citation>
    <scope>NUCLEOTIDE SEQUENCE [LARGE SCALE GENOMIC DNA]</scope>
    <source>
        <strain evidence="3">DSM 16219</strain>
    </source>
</reference>
<dbReference type="STRING" id="1121393.SAMN02745216_02655"/>
<gene>
    <name evidence="2" type="ORF">SAMN02745216_02655</name>
</gene>
<dbReference type="PANTHER" id="PTHR47738:SF1">
    <property type="entry name" value="NITROGEN REGULATORY PROTEIN"/>
    <property type="match status" value="1"/>
</dbReference>
<accession>A0A1M6NPT6</accession>